<feature type="region of interest" description="Disordered" evidence="1">
    <location>
        <begin position="95"/>
        <end position="118"/>
    </location>
</feature>
<evidence type="ECO:0000313" key="2">
    <source>
        <dbReference type="EMBL" id="OJA14868.1"/>
    </source>
</evidence>
<comment type="caution">
    <text evidence="2">The sequence shown here is derived from an EMBL/GenBank/DDBJ whole genome shotgun (WGS) entry which is preliminary data.</text>
</comment>
<accession>A0A1J8QT67</accession>
<organism evidence="2 3">
    <name type="scientific">Rhizopogon vesiculosus</name>
    <dbReference type="NCBI Taxonomy" id="180088"/>
    <lineage>
        <taxon>Eukaryota</taxon>
        <taxon>Fungi</taxon>
        <taxon>Dikarya</taxon>
        <taxon>Basidiomycota</taxon>
        <taxon>Agaricomycotina</taxon>
        <taxon>Agaricomycetes</taxon>
        <taxon>Agaricomycetidae</taxon>
        <taxon>Boletales</taxon>
        <taxon>Suillineae</taxon>
        <taxon>Rhizopogonaceae</taxon>
        <taxon>Rhizopogon</taxon>
    </lineage>
</organism>
<feature type="compositionally biased region" description="Polar residues" evidence="1">
    <location>
        <begin position="104"/>
        <end position="118"/>
    </location>
</feature>
<evidence type="ECO:0000256" key="1">
    <source>
        <dbReference type="SAM" id="MobiDB-lite"/>
    </source>
</evidence>
<dbReference type="Proteomes" id="UP000183567">
    <property type="component" value="Unassembled WGS sequence"/>
</dbReference>
<keyword evidence="3" id="KW-1185">Reference proteome</keyword>
<reference evidence="2 3" key="1">
    <citation type="submission" date="2016-03" db="EMBL/GenBank/DDBJ databases">
        <title>Comparative genomics of the ectomycorrhizal sister species Rhizopogon vinicolor and Rhizopogon vesiculosus (Basidiomycota: Boletales) reveals a divergence of the mating type B locus.</title>
        <authorList>
            <person name="Mujic A.B."/>
            <person name="Kuo A."/>
            <person name="Tritt A."/>
            <person name="Lipzen A."/>
            <person name="Chen C."/>
            <person name="Johnson J."/>
            <person name="Sharma A."/>
            <person name="Barry K."/>
            <person name="Grigoriev I.V."/>
            <person name="Spatafora J.W."/>
        </authorList>
    </citation>
    <scope>NUCLEOTIDE SEQUENCE [LARGE SCALE GENOMIC DNA]</scope>
    <source>
        <strain evidence="2 3">AM-OR11-056</strain>
    </source>
</reference>
<dbReference type="EMBL" id="LVVM01003459">
    <property type="protein sequence ID" value="OJA14868.1"/>
    <property type="molecule type" value="Genomic_DNA"/>
</dbReference>
<proteinExistence type="predicted"/>
<dbReference type="AlphaFoldDB" id="A0A1J8QT67"/>
<sequence length="118" mass="13291">MDPQVNSSSLSIDHLEPPSQRYPRSETPSPTLPEIPAAELDLTLSLDEIMGLPKSSEPHVEKVQKRASNVMKLTQENEKLKEELKAMTARLEAAERKRQELASKFQQQKSNVAQPDRS</sequence>
<dbReference type="OrthoDB" id="3254913at2759"/>
<feature type="region of interest" description="Disordered" evidence="1">
    <location>
        <begin position="1"/>
        <end position="34"/>
    </location>
</feature>
<evidence type="ECO:0000313" key="3">
    <source>
        <dbReference type="Proteomes" id="UP000183567"/>
    </source>
</evidence>
<name>A0A1J8QT67_9AGAM</name>
<gene>
    <name evidence="2" type="ORF">AZE42_00770</name>
</gene>
<feature type="compositionally biased region" description="Polar residues" evidence="1">
    <location>
        <begin position="1"/>
        <end position="11"/>
    </location>
</feature>
<protein>
    <submittedName>
        <fullName evidence="2">Uncharacterized protein</fullName>
    </submittedName>
</protein>